<dbReference type="AlphaFoldDB" id="A0A844G7N8"/>
<dbReference type="RefSeq" id="WP_106051457.1">
    <property type="nucleotide sequence ID" value="NZ_VUNS01000025.1"/>
</dbReference>
<sequence>MRVYVVPRTYFEVQRGTLVEEECFERCNIISINAPSRGEIPPFSPGYENAPNLLELRFDDVADPVREAGGVFMSEADGDAVLAFVKRMDRTRQLYVHCTAGITRSGAVGEVIDWFVNCCLEKNHEDHAMFLRRHPYLVPNRWVRRILLEKFHSHWQFAMQG</sequence>
<name>A0A844G7N8_9BACT</name>
<evidence type="ECO:0000313" key="3">
    <source>
        <dbReference type="Proteomes" id="UP000435649"/>
    </source>
</evidence>
<organism evidence="2 3">
    <name type="scientific">Victivallis lenta</name>
    <dbReference type="NCBI Taxonomy" id="2606640"/>
    <lineage>
        <taxon>Bacteria</taxon>
        <taxon>Pseudomonadati</taxon>
        <taxon>Lentisphaerota</taxon>
        <taxon>Lentisphaeria</taxon>
        <taxon>Victivallales</taxon>
        <taxon>Victivallaceae</taxon>
        <taxon>Victivallis</taxon>
    </lineage>
</organism>
<dbReference type="EMBL" id="VUNS01000025">
    <property type="protein sequence ID" value="MST98905.1"/>
    <property type="molecule type" value="Genomic_DNA"/>
</dbReference>
<reference evidence="2 3" key="1">
    <citation type="submission" date="2019-08" db="EMBL/GenBank/DDBJ databases">
        <title>In-depth cultivation of the pig gut microbiome towards novel bacterial diversity and tailored functional studies.</title>
        <authorList>
            <person name="Wylensek D."/>
            <person name="Hitch T.C.A."/>
            <person name="Clavel T."/>
        </authorList>
    </citation>
    <scope>NUCLEOTIDE SEQUENCE [LARGE SCALE GENOMIC DNA]</scope>
    <source>
        <strain evidence="2 3">BBE-744-WT-12</strain>
    </source>
</reference>
<evidence type="ECO:0000313" key="2">
    <source>
        <dbReference type="EMBL" id="MST98905.1"/>
    </source>
</evidence>
<dbReference type="PROSITE" id="PS50056">
    <property type="entry name" value="TYR_PHOSPHATASE_2"/>
    <property type="match status" value="1"/>
</dbReference>
<dbReference type="InterPro" id="IPR029021">
    <property type="entry name" value="Prot-tyrosine_phosphatase-like"/>
</dbReference>
<feature type="domain" description="Tyrosine specific protein phosphatases" evidence="1">
    <location>
        <begin position="79"/>
        <end position="108"/>
    </location>
</feature>
<proteinExistence type="predicted"/>
<dbReference type="PROSITE" id="PS00383">
    <property type="entry name" value="TYR_PHOSPHATASE_1"/>
    <property type="match status" value="1"/>
</dbReference>
<protein>
    <recommendedName>
        <fullName evidence="1">Tyrosine specific protein phosphatases domain-containing protein</fullName>
    </recommendedName>
</protein>
<dbReference type="InterPro" id="IPR000387">
    <property type="entry name" value="Tyr_Pase_dom"/>
</dbReference>
<dbReference type="InterPro" id="IPR016130">
    <property type="entry name" value="Tyr_Pase_AS"/>
</dbReference>
<dbReference type="SUPFAM" id="SSF52799">
    <property type="entry name" value="(Phosphotyrosine protein) phosphatases II"/>
    <property type="match status" value="1"/>
</dbReference>
<keyword evidence="3" id="KW-1185">Reference proteome</keyword>
<dbReference type="Proteomes" id="UP000435649">
    <property type="component" value="Unassembled WGS sequence"/>
</dbReference>
<gene>
    <name evidence="2" type="ORF">FYJ85_17865</name>
</gene>
<evidence type="ECO:0000259" key="1">
    <source>
        <dbReference type="PROSITE" id="PS50056"/>
    </source>
</evidence>
<comment type="caution">
    <text evidence="2">The sequence shown here is derived from an EMBL/GenBank/DDBJ whole genome shotgun (WGS) entry which is preliminary data.</text>
</comment>
<accession>A0A844G7N8</accession>